<feature type="compositionally biased region" description="Basic and acidic residues" evidence="1">
    <location>
        <begin position="1"/>
        <end position="13"/>
    </location>
</feature>
<dbReference type="EnsemblPlants" id="OB04G25480.1">
    <property type="protein sequence ID" value="OB04G25480.1"/>
    <property type="gene ID" value="OB04G25480"/>
</dbReference>
<organism evidence="2">
    <name type="scientific">Oryza brachyantha</name>
    <name type="common">malo sina</name>
    <dbReference type="NCBI Taxonomy" id="4533"/>
    <lineage>
        <taxon>Eukaryota</taxon>
        <taxon>Viridiplantae</taxon>
        <taxon>Streptophyta</taxon>
        <taxon>Embryophyta</taxon>
        <taxon>Tracheophyta</taxon>
        <taxon>Spermatophyta</taxon>
        <taxon>Magnoliopsida</taxon>
        <taxon>Liliopsida</taxon>
        <taxon>Poales</taxon>
        <taxon>Poaceae</taxon>
        <taxon>BOP clade</taxon>
        <taxon>Oryzoideae</taxon>
        <taxon>Oryzeae</taxon>
        <taxon>Oryzinae</taxon>
        <taxon>Oryza</taxon>
    </lineage>
</organism>
<feature type="region of interest" description="Disordered" evidence="1">
    <location>
        <begin position="1"/>
        <end position="57"/>
    </location>
</feature>
<proteinExistence type="predicted"/>
<protein>
    <submittedName>
        <fullName evidence="2">Uncharacterized protein</fullName>
    </submittedName>
</protein>
<name>J3LZH3_ORYBR</name>
<dbReference type="Proteomes" id="UP000006038">
    <property type="component" value="Chromosome 4"/>
</dbReference>
<dbReference type="AlphaFoldDB" id="J3LZH3"/>
<keyword evidence="3" id="KW-1185">Reference proteome</keyword>
<dbReference type="Gramene" id="OB04G25480.1">
    <property type="protein sequence ID" value="OB04G25480.1"/>
    <property type="gene ID" value="OB04G25480"/>
</dbReference>
<reference evidence="2" key="1">
    <citation type="journal article" date="2013" name="Nat. Commun.">
        <title>Whole-genome sequencing of Oryza brachyantha reveals mechanisms underlying Oryza genome evolution.</title>
        <authorList>
            <person name="Chen J."/>
            <person name="Huang Q."/>
            <person name="Gao D."/>
            <person name="Wang J."/>
            <person name="Lang Y."/>
            <person name="Liu T."/>
            <person name="Li B."/>
            <person name="Bai Z."/>
            <person name="Luis Goicoechea J."/>
            <person name="Liang C."/>
            <person name="Chen C."/>
            <person name="Zhang W."/>
            <person name="Sun S."/>
            <person name="Liao Y."/>
            <person name="Zhang X."/>
            <person name="Yang L."/>
            <person name="Song C."/>
            <person name="Wang M."/>
            <person name="Shi J."/>
            <person name="Liu G."/>
            <person name="Liu J."/>
            <person name="Zhou H."/>
            <person name="Zhou W."/>
            <person name="Yu Q."/>
            <person name="An N."/>
            <person name="Chen Y."/>
            <person name="Cai Q."/>
            <person name="Wang B."/>
            <person name="Liu B."/>
            <person name="Min J."/>
            <person name="Huang Y."/>
            <person name="Wu H."/>
            <person name="Li Z."/>
            <person name="Zhang Y."/>
            <person name="Yin Y."/>
            <person name="Song W."/>
            <person name="Jiang J."/>
            <person name="Jackson S.A."/>
            <person name="Wing R.A."/>
            <person name="Wang J."/>
            <person name="Chen M."/>
        </authorList>
    </citation>
    <scope>NUCLEOTIDE SEQUENCE [LARGE SCALE GENOMIC DNA]</scope>
    <source>
        <strain evidence="2">cv. IRGC 101232</strain>
    </source>
</reference>
<reference evidence="2" key="2">
    <citation type="submission" date="2013-04" db="UniProtKB">
        <authorList>
            <consortium name="EnsemblPlants"/>
        </authorList>
    </citation>
    <scope>IDENTIFICATION</scope>
</reference>
<evidence type="ECO:0000313" key="3">
    <source>
        <dbReference type="Proteomes" id="UP000006038"/>
    </source>
</evidence>
<sequence length="184" mass="20882">MSSKQEQNDKGETLHVNMSSKQEFSPRRLLRDRTRPDTPAHNPSKFEQAAETEMATTPMEHGQPFSTVWTPLYPGFLYDPARFRSMTLEGFVYDPVLPLVDTEEDVTDDIANLCMRIKNLQERAEAFAPRHGGGVESGEVVTVANDDDGASDQEAFFADRFAHIIDLVEELLDEEEDEWPCPLY</sequence>
<evidence type="ECO:0000313" key="2">
    <source>
        <dbReference type="EnsemblPlants" id="OB04G25480.1"/>
    </source>
</evidence>
<feature type="compositionally biased region" description="Basic and acidic residues" evidence="1">
    <location>
        <begin position="24"/>
        <end position="38"/>
    </location>
</feature>
<evidence type="ECO:0000256" key="1">
    <source>
        <dbReference type="SAM" id="MobiDB-lite"/>
    </source>
</evidence>
<accession>J3LZH3</accession>
<dbReference type="HOGENOM" id="CLU_1470368_0_0_1"/>